<reference evidence="7 8" key="1">
    <citation type="journal article" date="2020" name="Biotechnol. Biofuels">
        <title>New insights from the biogas microbiome by comprehensive genome-resolved metagenomics of nearly 1600 species originating from multiple anaerobic digesters.</title>
        <authorList>
            <person name="Campanaro S."/>
            <person name="Treu L."/>
            <person name="Rodriguez-R L.M."/>
            <person name="Kovalovszki A."/>
            <person name="Ziels R.M."/>
            <person name="Maus I."/>
            <person name="Zhu X."/>
            <person name="Kougias P.G."/>
            <person name="Basile A."/>
            <person name="Luo G."/>
            <person name="Schluter A."/>
            <person name="Konstantinidis K.T."/>
            <person name="Angelidaki I."/>
        </authorList>
    </citation>
    <scope>NUCLEOTIDE SEQUENCE [LARGE SCALE GENOMIC DNA]</scope>
    <source>
        <strain evidence="7">AS19jrsBPTG_9</strain>
    </source>
</reference>
<evidence type="ECO:0000256" key="2">
    <source>
        <dbReference type="ARBA" id="ARBA00022980"/>
    </source>
</evidence>
<comment type="function">
    <text evidence="5 6">Binds directly to 23S ribosomal RNA and is necessary for the in vitro assembly process of the 50S ribosomal subunit. It is not involved in the protein synthesizing functions of that subunit.</text>
</comment>
<evidence type="ECO:0000313" key="7">
    <source>
        <dbReference type="EMBL" id="NLZ24275.1"/>
    </source>
</evidence>
<dbReference type="GO" id="GO:0006412">
    <property type="term" value="P:translation"/>
    <property type="evidence" value="ECO:0007669"/>
    <property type="project" value="InterPro"/>
</dbReference>
<dbReference type="HAMAP" id="MF_00382">
    <property type="entry name" value="Ribosomal_bL20"/>
    <property type="match status" value="1"/>
</dbReference>
<proteinExistence type="inferred from homology"/>
<dbReference type="Proteomes" id="UP000564033">
    <property type="component" value="Unassembled WGS sequence"/>
</dbReference>
<dbReference type="GO" id="GO:0005840">
    <property type="term" value="C:ribosome"/>
    <property type="evidence" value="ECO:0007669"/>
    <property type="project" value="UniProtKB-KW"/>
</dbReference>
<dbReference type="NCBIfam" id="TIGR01032">
    <property type="entry name" value="rplT_bact"/>
    <property type="match status" value="1"/>
</dbReference>
<dbReference type="InterPro" id="IPR035566">
    <property type="entry name" value="Ribosomal_protein_bL20_C"/>
</dbReference>
<evidence type="ECO:0000256" key="5">
    <source>
        <dbReference type="HAMAP-Rule" id="MF_00382"/>
    </source>
</evidence>
<organism evidence="7 8">
    <name type="scientific">Candidatus Dojkabacteria bacterium</name>
    <dbReference type="NCBI Taxonomy" id="2099670"/>
    <lineage>
        <taxon>Bacteria</taxon>
        <taxon>Candidatus Dojkabacteria</taxon>
    </lineage>
</organism>
<dbReference type="GO" id="GO:0003735">
    <property type="term" value="F:structural constituent of ribosome"/>
    <property type="evidence" value="ECO:0007669"/>
    <property type="project" value="InterPro"/>
</dbReference>
<dbReference type="AlphaFoldDB" id="A0A847VCZ5"/>
<evidence type="ECO:0000256" key="4">
    <source>
        <dbReference type="ARBA" id="ARBA00035172"/>
    </source>
</evidence>
<sequence>MMRVKGGTVRKRRHKKILSKTKGYRMTKGKLYKVSKEAYLHAGQYSYAHRRRRHSQFKNIWIQRINAACKQNDIKYKDFIHGLKTKNILLNRKVLADIAVNNPDIFTFLVKYL</sequence>
<protein>
    <recommendedName>
        <fullName evidence="4 5">Large ribosomal subunit protein bL20</fullName>
    </recommendedName>
</protein>
<dbReference type="InterPro" id="IPR005813">
    <property type="entry name" value="Ribosomal_bL20"/>
</dbReference>
<dbReference type="GO" id="GO:0000027">
    <property type="term" value="P:ribosomal large subunit assembly"/>
    <property type="evidence" value="ECO:0007669"/>
    <property type="project" value="UniProtKB-UniRule"/>
</dbReference>
<dbReference type="SUPFAM" id="SSF74731">
    <property type="entry name" value="Ribosomal protein L20"/>
    <property type="match status" value="1"/>
</dbReference>
<dbReference type="Pfam" id="PF00453">
    <property type="entry name" value="Ribosomal_L20"/>
    <property type="match status" value="1"/>
</dbReference>
<dbReference type="Gene3D" id="1.10.1900.20">
    <property type="entry name" value="Ribosomal protein L20"/>
    <property type="match status" value="1"/>
</dbReference>
<name>A0A847VCZ5_9BACT</name>
<keyword evidence="2 5" id="KW-0689">Ribosomal protein</keyword>
<comment type="caution">
    <text evidence="7">The sequence shown here is derived from an EMBL/GenBank/DDBJ whole genome shotgun (WGS) entry which is preliminary data.</text>
</comment>
<keyword evidence="5 6" id="KW-0694">RNA-binding</keyword>
<gene>
    <name evidence="5 7" type="primary">rplT</name>
    <name evidence="7" type="ORF">GX888_00800</name>
</gene>
<dbReference type="Gene3D" id="6.10.160.10">
    <property type="match status" value="1"/>
</dbReference>
<evidence type="ECO:0000256" key="3">
    <source>
        <dbReference type="ARBA" id="ARBA00023274"/>
    </source>
</evidence>
<dbReference type="EMBL" id="JAAZIL010000020">
    <property type="protein sequence ID" value="NLZ24275.1"/>
    <property type="molecule type" value="Genomic_DNA"/>
</dbReference>
<dbReference type="PRINTS" id="PR00062">
    <property type="entry name" value="RIBOSOMALL20"/>
</dbReference>
<keyword evidence="5 6" id="KW-0699">rRNA-binding</keyword>
<keyword evidence="3 5" id="KW-0687">Ribonucleoprotein</keyword>
<dbReference type="CDD" id="cd07026">
    <property type="entry name" value="Ribosomal_L20"/>
    <property type="match status" value="1"/>
</dbReference>
<dbReference type="GO" id="GO:1990904">
    <property type="term" value="C:ribonucleoprotein complex"/>
    <property type="evidence" value="ECO:0007669"/>
    <property type="project" value="UniProtKB-KW"/>
</dbReference>
<accession>A0A847VCZ5</accession>
<dbReference type="PANTHER" id="PTHR10986">
    <property type="entry name" value="39S RIBOSOMAL PROTEIN L20"/>
    <property type="match status" value="1"/>
</dbReference>
<evidence type="ECO:0000256" key="1">
    <source>
        <dbReference type="ARBA" id="ARBA00007698"/>
    </source>
</evidence>
<dbReference type="FunFam" id="1.10.1900.20:FF:000001">
    <property type="entry name" value="50S ribosomal protein L20"/>
    <property type="match status" value="1"/>
</dbReference>
<evidence type="ECO:0000313" key="8">
    <source>
        <dbReference type="Proteomes" id="UP000564033"/>
    </source>
</evidence>
<comment type="similarity">
    <text evidence="1 5 6">Belongs to the bacterial ribosomal protein bL20 family.</text>
</comment>
<evidence type="ECO:0000256" key="6">
    <source>
        <dbReference type="RuleBase" id="RU000560"/>
    </source>
</evidence>
<dbReference type="GO" id="GO:0019843">
    <property type="term" value="F:rRNA binding"/>
    <property type="evidence" value="ECO:0007669"/>
    <property type="project" value="UniProtKB-UniRule"/>
</dbReference>